<feature type="transmembrane region" description="Helical" evidence="1">
    <location>
        <begin position="45"/>
        <end position="64"/>
    </location>
</feature>
<keyword evidence="1" id="KW-0472">Membrane</keyword>
<dbReference type="InterPro" id="IPR052712">
    <property type="entry name" value="Acid_resist_chaperone_HdeD"/>
</dbReference>
<dbReference type="STRING" id="45068.Llon_1874"/>
<dbReference type="GO" id="GO:0005886">
    <property type="term" value="C:plasma membrane"/>
    <property type="evidence" value="ECO:0007669"/>
    <property type="project" value="TreeGrafter"/>
</dbReference>
<feature type="transmembrane region" description="Helical" evidence="1">
    <location>
        <begin position="21"/>
        <end position="39"/>
    </location>
</feature>
<sequence length="187" mass="20246">MTSTEGNMQTLSPKLQRNWGWLLFLGIIFILLGSIGLGMLVGLTLVSVLFLGILLIIGGAAQVIDALRSKHWKGALWHLLVALLYIAGGIIIFYDPILASAALTALLASVLIIIGALRFFMALSLRGSKGWGWLMFAGLIAILLGILILAQWPWSGLWVIGLFLAIDLIVSGWTYIFIAVALRNMSA</sequence>
<accession>A0A0W0VIN7</accession>
<keyword evidence="1" id="KW-1133">Transmembrane helix</keyword>
<comment type="caution">
    <text evidence="2">The sequence shown here is derived from an EMBL/GenBank/DDBJ whole genome shotgun (WGS) entry which is preliminary data.</text>
</comment>
<gene>
    <name evidence="2" type="ORF">Llon_1874</name>
</gene>
<keyword evidence="1" id="KW-0812">Transmembrane</keyword>
<name>A0A0W0VIN7_9GAMM</name>
<protein>
    <submittedName>
        <fullName evidence="2">Acid-resistance membrane protein</fullName>
    </submittedName>
</protein>
<dbReference type="OrthoDB" id="9815400at2"/>
<dbReference type="PANTHER" id="PTHR34989">
    <property type="entry name" value="PROTEIN HDED"/>
    <property type="match status" value="1"/>
</dbReference>
<dbReference type="Proteomes" id="UP000054997">
    <property type="component" value="Unassembled WGS sequence"/>
</dbReference>
<feature type="transmembrane region" description="Helical" evidence="1">
    <location>
        <begin position="158"/>
        <end position="182"/>
    </location>
</feature>
<feature type="transmembrane region" description="Helical" evidence="1">
    <location>
        <begin position="76"/>
        <end position="94"/>
    </location>
</feature>
<dbReference type="PATRIC" id="fig|45068.5.peg.2034"/>
<dbReference type="AlphaFoldDB" id="A0A0W0VIN7"/>
<dbReference type="InterPro" id="IPR005325">
    <property type="entry name" value="DUF308_memb"/>
</dbReference>
<keyword evidence="3" id="KW-1185">Reference proteome</keyword>
<evidence type="ECO:0000313" key="2">
    <source>
        <dbReference type="EMBL" id="KTD19702.1"/>
    </source>
</evidence>
<dbReference type="Pfam" id="PF03729">
    <property type="entry name" value="DUF308"/>
    <property type="match status" value="1"/>
</dbReference>
<reference evidence="2 3" key="1">
    <citation type="submission" date="2015-11" db="EMBL/GenBank/DDBJ databases">
        <title>Genomic analysis of 38 Legionella species identifies large and diverse effector repertoires.</title>
        <authorList>
            <person name="Burstein D."/>
            <person name="Amaro F."/>
            <person name="Zusman T."/>
            <person name="Lifshitz Z."/>
            <person name="Cohen O."/>
            <person name="Gilbert J.A."/>
            <person name="Pupko T."/>
            <person name="Shuman H.A."/>
            <person name="Segal G."/>
        </authorList>
    </citation>
    <scope>NUCLEOTIDE SEQUENCE [LARGE SCALE GENOMIC DNA]</scope>
    <source>
        <strain evidence="2 3">ATCC 49505</strain>
    </source>
</reference>
<dbReference type="PANTHER" id="PTHR34989:SF1">
    <property type="entry name" value="PROTEIN HDED"/>
    <property type="match status" value="1"/>
</dbReference>
<feature type="transmembrane region" description="Helical" evidence="1">
    <location>
        <begin position="133"/>
        <end position="152"/>
    </location>
</feature>
<feature type="transmembrane region" description="Helical" evidence="1">
    <location>
        <begin position="100"/>
        <end position="121"/>
    </location>
</feature>
<proteinExistence type="predicted"/>
<organism evidence="2 3">
    <name type="scientific">Legionella londiniensis</name>
    <dbReference type="NCBI Taxonomy" id="45068"/>
    <lineage>
        <taxon>Bacteria</taxon>
        <taxon>Pseudomonadati</taxon>
        <taxon>Pseudomonadota</taxon>
        <taxon>Gammaproteobacteria</taxon>
        <taxon>Legionellales</taxon>
        <taxon>Legionellaceae</taxon>
        <taxon>Legionella</taxon>
    </lineage>
</organism>
<evidence type="ECO:0000313" key="3">
    <source>
        <dbReference type="Proteomes" id="UP000054997"/>
    </source>
</evidence>
<evidence type="ECO:0000256" key="1">
    <source>
        <dbReference type="SAM" id="Phobius"/>
    </source>
</evidence>
<dbReference type="RefSeq" id="WP_058529853.1">
    <property type="nucleotide sequence ID" value="NZ_CAAAHZ010000001.1"/>
</dbReference>
<dbReference type="EMBL" id="LNYK01000033">
    <property type="protein sequence ID" value="KTD19702.1"/>
    <property type="molecule type" value="Genomic_DNA"/>
</dbReference>